<organism evidence="1 2">
    <name type="scientific">Entomophthora muscae</name>
    <dbReference type="NCBI Taxonomy" id="34485"/>
    <lineage>
        <taxon>Eukaryota</taxon>
        <taxon>Fungi</taxon>
        <taxon>Fungi incertae sedis</taxon>
        <taxon>Zoopagomycota</taxon>
        <taxon>Entomophthoromycotina</taxon>
        <taxon>Entomophthoromycetes</taxon>
        <taxon>Entomophthorales</taxon>
        <taxon>Entomophthoraceae</taxon>
        <taxon>Entomophthora</taxon>
    </lineage>
</organism>
<comment type="caution">
    <text evidence="1">The sequence shown here is derived from an EMBL/GenBank/DDBJ whole genome shotgun (WGS) entry which is preliminary data.</text>
</comment>
<accession>A0ACC2UPU6</accession>
<gene>
    <name evidence="1" type="ORF">DSO57_1018854</name>
</gene>
<evidence type="ECO:0000313" key="1">
    <source>
        <dbReference type="EMBL" id="KAJ9088863.1"/>
    </source>
</evidence>
<reference evidence="1" key="1">
    <citation type="submission" date="2022-04" db="EMBL/GenBank/DDBJ databases">
        <title>Genome of the entomopathogenic fungus Entomophthora muscae.</title>
        <authorList>
            <person name="Elya C."/>
            <person name="Lovett B.R."/>
            <person name="Lee E."/>
            <person name="Macias A.M."/>
            <person name="Hajek A.E."/>
            <person name="De Bivort B.L."/>
            <person name="Kasson M.T."/>
            <person name="De Fine Licht H.H."/>
            <person name="Stajich J.E."/>
        </authorList>
    </citation>
    <scope>NUCLEOTIDE SEQUENCE</scope>
    <source>
        <strain evidence="1">Berkeley</strain>
    </source>
</reference>
<keyword evidence="2" id="KW-1185">Reference proteome</keyword>
<proteinExistence type="predicted"/>
<sequence>MKRSLPPSQLVACAYNDECRQAGCAPCRNWGDVETSLLKMDSLYGASFTSWLKSEENVVVTASYLQRVCNEYCFPRILAAIRWLEKGWKADSTAWLLRHLTQHWGTGNRCPDDKVDIARATFVQCLMDAWSKSKRAEFTLCFLELAYPTSSPRRSTFLRTLFEKHDFKDLSELFSIMGSGLDYCTKVMLLQEAARRDSVRIIKRRQDALPAPSSPKRSKCTLGLVFDQEQESSGLCHQLQSLFEPTNSSPLLGCRRPSRLARSNTEQSPPESSASPLHRSVTEFPSSQEGSSRTCPASPSLDHYLPYPFNPPAEPSPPFFPDNEPAPNQDLSKVQPALF</sequence>
<dbReference type="EMBL" id="QTSX02000083">
    <property type="protein sequence ID" value="KAJ9088863.1"/>
    <property type="molecule type" value="Genomic_DNA"/>
</dbReference>
<dbReference type="Proteomes" id="UP001165960">
    <property type="component" value="Unassembled WGS sequence"/>
</dbReference>
<evidence type="ECO:0000313" key="2">
    <source>
        <dbReference type="Proteomes" id="UP001165960"/>
    </source>
</evidence>
<name>A0ACC2UPU6_9FUNG</name>
<protein>
    <submittedName>
        <fullName evidence="1">Uncharacterized protein</fullName>
    </submittedName>
</protein>